<evidence type="ECO:0000313" key="1">
    <source>
        <dbReference type="EMBL" id="RDL39401.1"/>
    </source>
</evidence>
<evidence type="ECO:0000313" key="2">
    <source>
        <dbReference type="Proteomes" id="UP000254866"/>
    </source>
</evidence>
<dbReference type="GeneID" id="43596590"/>
<sequence>MSSPLLGDHSRRRVGKVDPRFIGTHARLAPSCRWLDISKQIALNMEIRLSSSIGHADHSTTDFQAGQRSSFDFTGPVGTACFAAWLMFPGRVRVVAYEMLQMVGHRLYGKPHTFETVQTLPFGLYLKSRGDPEGFRNEFNTL</sequence>
<dbReference type="EMBL" id="NPIC01000002">
    <property type="protein sequence ID" value="RDL39401.1"/>
    <property type="molecule type" value="Genomic_DNA"/>
</dbReference>
<comment type="caution">
    <text evidence="1">The sequence shown here is derived from an EMBL/GenBank/DDBJ whole genome shotgun (WGS) entry which is preliminary data.</text>
</comment>
<dbReference type="OrthoDB" id="3250044at2759"/>
<dbReference type="AlphaFoldDB" id="A0A370TV47"/>
<dbReference type="Proteomes" id="UP000254866">
    <property type="component" value="Unassembled WGS sequence"/>
</dbReference>
<keyword evidence="2" id="KW-1185">Reference proteome</keyword>
<organism evidence="1 2">
    <name type="scientific">Venustampulla echinocandica</name>
    <dbReference type="NCBI Taxonomy" id="2656787"/>
    <lineage>
        <taxon>Eukaryota</taxon>
        <taxon>Fungi</taxon>
        <taxon>Dikarya</taxon>
        <taxon>Ascomycota</taxon>
        <taxon>Pezizomycotina</taxon>
        <taxon>Leotiomycetes</taxon>
        <taxon>Helotiales</taxon>
        <taxon>Pleuroascaceae</taxon>
        <taxon>Venustampulla</taxon>
    </lineage>
</organism>
<protein>
    <submittedName>
        <fullName evidence="1">Uncharacterized protein</fullName>
    </submittedName>
</protein>
<dbReference type="STRING" id="2656787.A0A370TV47"/>
<name>A0A370TV47_9HELO</name>
<dbReference type="RefSeq" id="XP_031872057.1">
    <property type="nucleotide sequence ID" value="XM_032012364.1"/>
</dbReference>
<proteinExistence type="predicted"/>
<reference evidence="1 2" key="1">
    <citation type="journal article" date="2018" name="IMA Fungus">
        <title>IMA Genome-F 9: Draft genome sequence of Annulohypoxylon stygium, Aspergillus mulundensis, Berkeleyomyces basicola (syn. Thielaviopsis basicola), Ceratocystis smalleyi, two Cercospora beticola strains, Coleophoma cylindrospora, Fusarium fracticaudum, Phialophora cf. hyalina, and Morchella septimelata.</title>
        <authorList>
            <person name="Wingfield B.D."/>
            <person name="Bills G.F."/>
            <person name="Dong Y."/>
            <person name="Huang W."/>
            <person name="Nel W.J."/>
            <person name="Swalarsk-Parry B.S."/>
            <person name="Vaghefi N."/>
            <person name="Wilken P.M."/>
            <person name="An Z."/>
            <person name="de Beer Z.W."/>
            <person name="De Vos L."/>
            <person name="Chen L."/>
            <person name="Duong T.A."/>
            <person name="Gao Y."/>
            <person name="Hammerbacher A."/>
            <person name="Kikkert J.R."/>
            <person name="Li Y."/>
            <person name="Li H."/>
            <person name="Li K."/>
            <person name="Li Q."/>
            <person name="Liu X."/>
            <person name="Ma X."/>
            <person name="Naidoo K."/>
            <person name="Pethybridge S.J."/>
            <person name="Sun J."/>
            <person name="Steenkamp E.T."/>
            <person name="van der Nest M.A."/>
            <person name="van Wyk S."/>
            <person name="Wingfield M.J."/>
            <person name="Xiong C."/>
            <person name="Yue Q."/>
            <person name="Zhang X."/>
        </authorList>
    </citation>
    <scope>NUCLEOTIDE SEQUENCE [LARGE SCALE GENOMIC DNA]</scope>
    <source>
        <strain evidence="1 2">BP 5553</strain>
    </source>
</reference>
<gene>
    <name evidence="1" type="ORF">BP5553_03741</name>
</gene>
<accession>A0A370TV47</accession>